<dbReference type="VEuPathDB" id="TrichDB:TVAGG3_0923490"/>
<dbReference type="AlphaFoldDB" id="A2EZL3"/>
<dbReference type="Gene3D" id="2.60.40.10">
    <property type="entry name" value="Immunoglobulins"/>
    <property type="match status" value="6"/>
</dbReference>
<keyword evidence="5" id="KW-1185">Reference proteome</keyword>
<feature type="domain" description="CFAP74 fourth Ig-like" evidence="3">
    <location>
        <begin position="284"/>
        <end position="376"/>
    </location>
</feature>
<gene>
    <name evidence="4" type="ORF">TVAG_068880</name>
</gene>
<dbReference type="Pfam" id="PF24778">
    <property type="entry name" value="Ig-CFAP74_3rd"/>
    <property type="match status" value="1"/>
</dbReference>
<dbReference type="InParanoid" id="A2EZL3"/>
<protein>
    <recommendedName>
        <fullName evidence="6">Abnormal spindle-like microcephaly-associated protein ASH domain-containing protein</fullName>
    </recommendedName>
</protein>
<evidence type="ECO:0000256" key="1">
    <source>
        <dbReference type="SAM" id="MobiDB-lite"/>
    </source>
</evidence>
<feature type="domain" description="CFAP74 third Ig-like" evidence="2">
    <location>
        <begin position="172"/>
        <end position="274"/>
    </location>
</feature>
<name>A2EZL3_TRIV3</name>
<dbReference type="PANTHER" id="PTHR22538:SF0">
    <property type="entry name" value="CILIA- AND FLAGELLA-ASSOCIATED PROTEIN 74"/>
    <property type="match status" value="1"/>
</dbReference>
<dbReference type="InterPro" id="IPR056310">
    <property type="entry name" value="Ig-CFAP74_4th"/>
</dbReference>
<evidence type="ECO:0000313" key="5">
    <source>
        <dbReference type="Proteomes" id="UP000001542"/>
    </source>
</evidence>
<dbReference type="EMBL" id="DS113553">
    <property type="protein sequence ID" value="EAY01921.1"/>
    <property type="molecule type" value="Genomic_DNA"/>
</dbReference>
<evidence type="ECO:0000259" key="3">
    <source>
        <dbReference type="Pfam" id="PF24798"/>
    </source>
</evidence>
<dbReference type="PANTHER" id="PTHR22538">
    <property type="entry name" value="CILIA- AND FLAGELLA-ASSOCIATED PROTEIN 74"/>
    <property type="match status" value="1"/>
</dbReference>
<dbReference type="eggNOG" id="ENOG502QPUP">
    <property type="taxonomic scope" value="Eukaryota"/>
</dbReference>
<evidence type="ECO:0000259" key="2">
    <source>
        <dbReference type="Pfam" id="PF24778"/>
    </source>
</evidence>
<dbReference type="VEuPathDB" id="TrichDB:TVAG_068880"/>
<dbReference type="RefSeq" id="XP_001330439.1">
    <property type="nucleotide sequence ID" value="XM_001330404.1"/>
</dbReference>
<evidence type="ECO:0000313" key="4">
    <source>
        <dbReference type="EMBL" id="EAY01921.1"/>
    </source>
</evidence>
<dbReference type="SMR" id="A2EZL3"/>
<dbReference type="STRING" id="5722.A2EZL3"/>
<evidence type="ECO:0008006" key="6">
    <source>
        <dbReference type="Google" id="ProtNLM"/>
    </source>
</evidence>
<dbReference type="Pfam" id="PF24798">
    <property type="entry name" value="Ig-CFAP74_4th"/>
    <property type="match status" value="1"/>
</dbReference>
<feature type="region of interest" description="Disordered" evidence="1">
    <location>
        <begin position="456"/>
        <end position="495"/>
    </location>
</feature>
<proteinExistence type="predicted"/>
<dbReference type="NCBIfam" id="NF012200">
    <property type="entry name" value="choice_anch_D"/>
    <property type="match status" value="1"/>
</dbReference>
<accession>A2EZL3</accession>
<organism evidence="4 5">
    <name type="scientific">Trichomonas vaginalis (strain ATCC PRA-98 / G3)</name>
    <dbReference type="NCBI Taxonomy" id="412133"/>
    <lineage>
        <taxon>Eukaryota</taxon>
        <taxon>Metamonada</taxon>
        <taxon>Parabasalia</taxon>
        <taxon>Trichomonadida</taxon>
        <taxon>Trichomonadidae</taxon>
        <taxon>Trichomonas</taxon>
    </lineage>
</organism>
<dbReference type="OrthoDB" id="545169at2759"/>
<dbReference type="InterPro" id="IPR056307">
    <property type="entry name" value="Ig-CFAP74_3rd"/>
</dbReference>
<sequence length="936" mass="103736">MPPGQITPGNSSKIKLKFTPTYNSIIKCQMHFNSPNGPFDVDIECMPKTVDIQIEPFTTLNFGKVVLGEDLDMPITIRNTGALQAEWNLSVRQATSDKQFISVDHADQILNFTLKHGMIDGYSQSGITVNFKPEKPCSVLYELRFKFTSPTNAFDTFTKSINLEATGLDVPIYLEDSHLNFGVCFYNELYRQSLIAHNRSEYAQRFTIEIPSTLEKFIEFTPQTGFVQTETPLQIVVKLRTSHKLAQYYPADQVTVPFVMHIINQPLPVKFDITFTSSPTKLLLEPSSLDFGTFYTTESKSRTLSITSSLRVPVDYGFVKNPQGITISPFDGYGVILPGETIECDVTFQSKLAKTHNFELTLITLQGSKFVIKCTANVIESPVVLNSASLQFETTPLGESSTQSITVKNTKNQAVDFQIEPAEGFVFDPVVGTIPACGFAPIIVLFDPPLPLKPSEAPEVNLNATTKSHGTKREGKHSSSSSKHRKSKKSEDSVIMESEGEKNLIISTDFTYKLFSQNIALFWRTKTTNGRHHIQIKGSSVLPTLFVTAVTINKQEKRTDEFIDLALRRIDFGTVALGQSMDAIVEVRSISRHPLTLNYECESGSFEVLSPTTEIQPQSTTNVRVRFTPSSALVFRAKAVIKCPTRQNCRITLSVVGRGAAPSINMSQTSLDFGNVMVGHPITKSLSVINDGSFELQFFYKIMPKEGARFNNSSGTPAFSIVSNSEWLAPGQTGEASVVFSPDTDRQDFEAIFVVSAGEDGQKREVPIKASSWPYQMFVSGGIEEPRIRTMFDHSLLDEPIFRQSIICEMAYPGEKSTCSITIGAALLGDEQKKSNADYSFDNITTQGFTVSSQRANIEPGSSTVVTFEYSPPSNTLLQVGQWVVGETNLNLKCGEFSRKVPVKLKCLINMQQSADLSATVKQANTKQQRKKPSRK</sequence>
<dbReference type="KEGG" id="tva:4759750"/>
<dbReference type="InterPro" id="IPR013783">
    <property type="entry name" value="Ig-like_fold"/>
</dbReference>
<dbReference type="Proteomes" id="UP000001542">
    <property type="component" value="Unassembled WGS sequence"/>
</dbReference>
<reference evidence="4" key="1">
    <citation type="submission" date="2006-10" db="EMBL/GenBank/DDBJ databases">
        <authorList>
            <person name="Amadeo P."/>
            <person name="Zhao Q."/>
            <person name="Wortman J."/>
            <person name="Fraser-Liggett C."/>
            <person name="Carlton J."/>
        </authorList>
    </citation>
    <scope>NUCLEOTIDE SEQUENCE</scope>
    <source>
        <strain evidence="4">G3</strain>
    </source>
</reference>
<reference evidence="4" key="2">
    <citation type="journal article" date="2007" name="Science">
        <title>Draft genome sequence of the sexually transmitted pathogen Trichomonas vaginalis.</title>
        <authorList>
            <person name="Carlton J.M."/>
            <person name="Hirt R.P."/>
            <person name="Silva J.C."/>
            <person name="Delcher A.L."/>
            <person name="Schatz M."/>
            <person name="Zhao Q."/>
            <person name="Wortman J.R."/>
            <person name="Bidwell S.L."/>
            <person name="Alsmark U.C.M."/>
            <person name="Besteiro S."/>
            <person name="Sicheritz-Ponten T."/>
            <person name="Noel C.J."/>
            <person name="Dacks J.B."/>
            <person name="Foster P.G."/>
            <person name="Simillion C."/>
            <person name="Van de Peer Y."/>
            <person name="Miranda-Saavedra D."/>
            <person name="Barton G.J."/>
            <person name="Westrop G.D."/>
            <person name="Mueller S."/>
            <person name="Dessi D."/>
            <person name="Fiori P.L."/>
            <person name="Ren Q."/>
            <person name="Paulsen I."/>
            <person name="Zhang H."/>
            <person name="Bastida-Corcuera F.D."/>
            <person name="Simoes-Barbosa A."/>
            <person name="Brown M.T."/>
            <person name="Hayes R.D."/>
            <person name="Mukherjee M."/>
            <person name="Okumura C.Y."/>
            <person name="Schneider R."/>
            <person name="Smith A.J."/>
            <person name="Vanacova S."/>
            <person name="Villalvazo M."/>
            <person name="Haas B.J."/>
            <person name="Pertea M."/>
            <person name="Feldblyum T.V."/>
            <person name="Utterback T.R."/>
            <person name="Shu C.L."/>
            <person name="Osoegawa K."/>
            <person name="de Jong P.J."/>
            <person name="Hrdy I."/>
            <person name="Horvathova L."/>
            <person name="Zubacova Z."/>
            <person name="Dolezal P."/>
            <person name="Malik S.B."/>
            <person name="Logsdon J.M. Jr."/>
            <person name="Henze K."/>
            <person name="Gupta A."/>
            <person name="Wang C.C."/>
            <person name="Dunne R.L."/>
            <person name="Upcroft J.A."/>
            <person name="Upcroft P."/>
            <person name="White O."/>
            <person name="Salzberg S.L."/>
            <person name="Tang P."/>
            <person name="Chiu C.-H."/>
            <person name="Lee Y.-S."/>
            <person name="Embley T.M."/>
            <person name="Coombs G.H."/>
            <person name="Mottram J.C."/>
            <person name="Tachezy J."/>
            <person name="Fraser-Liggett C.M."/>
            <person name="Johnson P.J."/>
        </authorList>
    </citation>
    <scope>NUCLEOTIDE SEQUENCE [LARGE SCALE GENOMIC DNA]</scope>
    <source>
        <strain evidence="4">G3</strain>
    </source>
</reference>